<keyword evidence="2" id="KW-1133">Transmembrane helix</keyword>
<dbReference type="RefSeq" id="WP_129988483.1">
    <property type="nucleotide sequence ID" value="NZ_SDPU01000029.1"/>
</dbReference>
<dbReference type="GO" id="GO:0009306">
    <property type="term" value="P:protein secretion"/>
    <property type="evidence" value="ECO:0007669"/>
    <property type="project" value="InterPro"/>
</dbReference>
<dbReference type="Gene3D" id="6.10.250.2080">
    <property type="match status" value="1"/>
</dbReference>
<feature type="region of interest" description="Disordered" evidence="1">
    <location>
        <begin position="1"/>
        <end position="27"/>
    </location>
</feature>
<dbReference type="InterPro" id="IPR029025">
    <property type="entry name" value="T3SS_substrate_exporter_C"/>
</dbReference>
<dbReference type="GO" id="GO:0005886">
    <property type="term" value="C:plasma membrane"/>
    <property type="evidence" value="ECO:0007669"/>
    <property type="project" value="TreeGrafter"/>
</dbReference>
<evidence type="ECO:0000313" key="3">
    <source>
        <dbReference type="EMBL" id="RYU10528.1"/>
    </source>
</evidence>
<organism evidence="3 4">
    <name type="scientific">Nocardioides iriomotensis</name>
    <dbReference type="NCBI Taxonomy" id="715784"/>
    <lineage>
        <taxon>Bacteria</taxon>
        <taxon>Bacillati</taxon>
        <taxon>Actinomycetota</taxon>
        <taxon>Actinomycetes</taxon>
        <taxon>Propionibacteriales</taxon>
        <taxon>Nocardioidaceae</taxon>
        <taxon>Nocardioides</taxon>
    </lineage>
</organism>
<keyword evidence="2" id="KW-0472">Membrane</keyword>
<dbReference type="OrthoDB" id="9807950at2"/>
<feature type="compositionally biased region" description="Basic and acidic residues" evidence="1">
    <location>
        <begin position="7"/>
        <end position="27"/>
    </location>
</feature>
<dbReference type="AlphaFoldDB" id="A0A4Q5IZ15"/>
<dbReference type="PANTHER" id="PTHR30531:SF12">
    <property type="entry name" value="FLAGELLAR BIOSYNTHETIC PROTEIN FLHB"/>
    <property type="match status" value="1"/>
</dbReference>
<accession>A0A4Q5IZ15</accession>
<dbReference type="PRINTS" id="PR00950">
    <property type="entry name" value="TYPE3IMSPROT"/>
</dbReference>
<comment type="caution">
    <text evidence="3">The sequence shown here is derived from an EMBL/GenBank/DDBJ whole genome shotgun (WGS) entry which is preliminary data.</text>
</comment>
<evidence type="ECO:0000256" key="2">
    <source>
        <dbReference type="SAM" id="Phobius"/>
    </source>
</evidence>
<feature type="region of interest" description="Disordered" evidence="1">
    <location>
        <begin position="350"/>
        <end position="381"/>
    </location>
</feature>
<dbReference type="SUPFAM" id="SSF160544">
    <property type="entry name" value="EscU C-terminal domain-like"/>
    <property type="match status" value="1"/>
</dbReference>
<name>A0A4Q5IZ15_9ACTN</name>
<gene>
    <name evidence="3" type="ORF">ETU37_16665</name>
</gene>
<evidence type="ECO:0000313" key="4">
    <source>
        <dbReference type="Proteomes" id="UP000291189"/>
    </source>
</evidence>
<dbReference type="EMBL" id="SDPU01000029">
    <property type="protein sequence ID" value="RYU10528.1"/>
    <property type="molecule type" value="Genomic_DNA"/>
</dbReference>
<dbReference type="InterPro" id="IPR006135">
    <property type="entry name" value="T3SS_substrate_exporter"/>
</dbReference>
<proteinExistence type="predicted"/>
<dbReference type="PANTHER" id="PTHR30531">
    <property type="entry name" value="FLAGELLAR BIOSYNTHETIC PROTEIN FLHB"/>
    <property type="match status" value="1"/>
</dbReference>
<sequence length="381" mass="40575">MSAGGGSEEKTEKPTPKKLKESRKEGTVARTPEIGAWAGVLALAMSLNWMVGHGIEKITNLLGETLVAIDRPSDERALSLLGEAAQLMLVLSAAFGTFILVIAVIGAVAQGGLFFATKALKPKWSRLNPLEGAKRLFGPHALWEGAKMLVKSALVGVFVYRAVQDLMPLVGGLVPLSVAMEIAADAATGLMRDVAAAGLVAAGADYAMSRRRTMKQVRMTKKEIRDEHKNSEGDPLIKSALRSRQLAAARNRMMADIPEADVVLVNPTHVAVAIRYEPAKGTPRVVAKGAGAIATKIREAASEHEVSMVEDVPLARALYGACEVGQEIPPELYQAVAQVLAFVLSRKAAGHPAGRHRTPRDLAPLPDVPKHRRRTPAAASV</sequence>
<dbReference type="Proteomes" id="UP000291189">
    <property type="component" value="Unassembled WGS sequence"/>
</dbReference>
<protein>
    <submittedName>
        <fullName evidence="3">EscU/YscU/HrcU family type III secretion system export apparatus switch protein</fullName>
    </submittedName>
</protein>
<dbReference type="Pfam" id="PF01312">
    <property type="entry name" value="Bac_export_2"/>
    <property type="match status" value="1"/>
</dbReference>
<dbReference type="Gene3D" id="3.40.1690.10">
    <property type="entry name" value="secretion proteins EscU"/>
    <property type="match status" value="1"/>
</dbReference>
<reference evidence="3 4" key="1">
    <citation type="submission" date="2019-01" db="EMBL/GenBank/DDBJ databases">
        <title>Nocardioides guangzhouensis sp. nov., an actinobacterium isolated from soil.</title>
        <authorList>
            <person name="Fu Y."/>
            <person name="Cai Y."/>
            <person name="Lin Z."/>
            <person name="Chen P."/>
        </authorList>
    </citation>
    <scope>NUCLEOTIDE SEQUENCE [LARGE SCALE GENOMIC DNA]</scope>
    <source>
        <strain evidence="3 4">NBRC 105384</strain>
    </source>
</reference>
<keyword evidence="2" id="KW-0812">Transmembrane</keyword>
<feature type="transmembrane region" description="Helical" evidence="2">
    <location>
        <begin position="87"/>
        <end position="116"/>
    </location>
</feature>
<keyword evidence="4" id="KW-1185">Reference proteome</keyword>
<evidence type="ECO:0000256" key="1">
    <source>
        <dbReference type="SAM" id="MobiDB-lite"/>
    </source>
</evidence>